<evidence type="ECO:0000256" key="6">
    <source>
        <dbReference type="ARBA" id="ARBA00022679"/>
    </source>
</evidence>
<keyword evidence="6 16" id="KW-0808">Transferase</keyword>
<gene>
    <name evidence="16" type="ORF">R8Z52_21275</name>
</gene>
<dbReference type="SUPFAM" id="SSF52374">
    <property type="entry name" value="Nucleotidylyl transferase"/>
    <property type="match status" value="1"/>
</dbReference>
<keyword evidence="7 16" id="KW-0548">Nucleotidyltransferase</keyword>
<dbReference type="InterPro" id="IPR005248">
    <property type="entry name" value="NadD/NMNAT"/>
</dbReference>
<dbReference type="Pfam" id="PF01467">
    <property type="entry name" value="CTP_transf_like"/>
    <property type="match status" value="1"/>
</dbReference>
<organism evidence="16 17">
    <name type="scientific">Vibrio porteresiae DSM 19223</name>
    <dbReference type="NCBI Taxonomy" id="1123496"/>
    <lineage>
        <taxon>Bacteria</taxon>
        <taxon>Pseudomonadati</taxon>
        <taxon>Pseudomonadota</taxon>
        <taxon>Gammaproteobacteria</taxon>
        <taxon>Vibrionales</taxon>
        <taxon>Vibrionaceae</taxon>
        <taxon>Vibrio</taxon>
    </lineage>
</organism>
<evidence type="ECO:0000256" key="13">
    <source>
        <dbReference type="ARBA" id="ARBA00033353"/>
    </source>
</evidence>
<keyword evidence="10" id="KW-0520">NAD</keyword>
<dbReference type="PANTHER" id="PTHR39321:SF3">
    <property type="entry name" value="PHOSPHOPANTETHEINE ADENYLYLTRANSFERASE"/>
    <property type="match status" value="1"/>
</dbReference>
<comment type="similarity">
    <text evidence="3">Belongs to the NadD family.</text>
</comment>
<dbReference type="Proteomes" id="UP001304071">
    <property type="component" value="Chromosome 2"/>
</dbReference>
<evidence type="ECO:0000256" key="8">
    <source>
        <dbReference type="ARBA" id="ARBA00022741"/>
    </source>
</evidence>
<evidence type="ECO:0000313" key="17">
    <source>
        <dbReference type="Proteomes" id="UP001304071"/>
    </source>
</evidence>
<evidence type="ECO:0000256" key="11">
    <source>
        <dbReference type="ARBA" id="ARBA00031253"/>
    </source>
</evidence>
<evidence type="ECO:0000256" key="4">
    <source>
        <dbReference type="ARBA" id="ARBA00012389"/>
    </source>
</evidence>
<dbReference type="InterPro" id="IPR004821">
    <property type="entry name" value="Cyt_trans-like"/>
</dbReference>
<evidence type="ECO:0000256" key="9">
    <source>
        <dbReference type="ARBA" id="ARBA00022840"/>
    </source>
</evidence>
<dbReference type="Gene3D" id="3.40.50.620">
    <property type="entry name" value="HUPs"/>
    <property type="match status" value="1"/>
</dbReference>
<comment type="pathway">
    <text evidence="2">Cofactor biosynthesis; NAD(+) biosynthesis; deamido-NAD(+) from nicotinate D-ribonucleotide: step 1/1.</text>
</comment>
<evidence type="ECO:0000259" key="15">
    <source>
        <dbReference type="Pfam" id="PF01467"/>
    </source>
</evidence>
<keyword evidence="17" id="KW-1185">Reference proteome</keyword>
<evidence type="ECO:0000256" key="12">
    <source>
        <dbReference type="ARBA" id="ARBA00033140"/>
    </source>
</evidence>
<keyword evidence="5" id="KW-0662">Pyridine nucleotide biosynthesis</keyword>
<comment type="function">
    <text evidence="1">Catalyzes the reversible adenylation of nicotinate mononucleotide (NaMN) to nicotinic acid adenine dinucleotide (NaAD).</text>
</comment>
<sequence length="170" mass="19297">MQKIAVFGSAFNPPTLGHKSVIDSLGHFDRILLVPSISHAWGKDMLDYQTRCQLLHAFIRDLQWDKLELSNIESSLVQPQESVTTYAVLDALQTQHPDAQLTFVIGPDNLFNFGKFYRAQEILERWSVMACPQRLAIRSTDIRDKLSQHQSIAGLTTPSVEAMLVQQKLY</sequence>
<reference evidence="16 17" key="1">
    <citation type="submission" date="2023-11" db="EMBL/GenBank/DDBJ databases">
        <title>Plant-associative lifestyle of Vibrio porteresiae and its evolutionary dynamics.</title>
        <authorList>
            <person name="Rameshkumar N."/>
            <person name="Kirti K."/>
        </authorList>
    </citation>
    <scope>NUCLEOTIDE SEQUENCE [LARGE SCALE GENOMIC DNA]</scope>
    <source>
        <strain evidence="16 17">MSSRF30</strain>
    </source>
</reference>
<evidence type="ECO:0000256" key="3">
    <source>
        <dbReference type="ARBA" id="ARBA00009014"/>
    </source>
</evidence>
<keyword evidence="8" id="KW-0547">Nucleotide-binding</keyword>
<dbReference type="InterPro" id="IPR014729">
    <property type="entry name" value="Rossmann-like_a/b/a_fold"/>
</dbReference>
<dbReference type="RefSeq" id="WP_261897448.1">
    <property type="nucleotide sequence ID" value="NZ_AP024896.1"/>
</dbReference>
<evidence type="ECO:0000313" key="16">
    <source>
        <dbReference type="EMBL" id="WPC75463.1"/>
    </source>
</evidence>
<protein>
    <recommendedName>
        <fullName evidence="4">nicotinate-nucleotide adenylyltransferase</fullName>
        <ecNumber evidence="4">2.7.7.18</ecNumber>
    </recommendedName>
    <alternativeName>
        <fullName evidence="13">Deamido-NAD(+) diphosphorylase</fullName>
    </alternativeName>
    <alternativeName>
        <fullName evidence="12">Deamido-NAD(+) pyrophosphorylase</fullName>
    </alternativeName>
    <alternativeName>
        <fullName evidence="11">Nicotinate mononucleotide adenylyltransferase</fullName>
    </alternativeName>
</protein>
<feature type="domain" description="Cytidyltransferase-like" evidence="15">
    <location>
        <begin position="6"/>
        <end position="144"/>
    </location>
</feature>
<dbReference type="EC" id="2.7.7.18" evidence="4"/>
<evidence type="ECO:0000256" key="2">
    <source>
        <dbReference type="ARBA" id="ARBA00005019"/>
    </source>
</evidence>
<evidence type="ECO:0000256" key="7">
    <source>
        <dbReference type="ARBA" id="ARBA00022695"/>
    </source>
</evidence>
<evidence type="ECO:0000256" key="5">
    <source>
        <dbReference type="ARBA" id="ARBA00022642"/>
    </source>
</evidence>
<dbReference type="PANTHER" id="PTHR39321">
    <property type="entry name" value="NICOTINATE-NUCLEOTIDE ADENYLYLTRANSFERASE-RELATED"/>
    <property type="match status" value="1"/>
</dbReference>
<proteinExistence type="inferred from homology"/>
<name>A0ABZ0QG58_9VIBR</name>
<evidence type="ECO:0000256" key="14">
    <source>
        <dbReference type="ARBA" id="ARBA00048721"/>
    </source>
</evidence>
<accession>A0ABZ0QG58</accession>
<evidence type="ECO:0000256" key="1">
    <source>
        <dbReference type="ARBA" id="ARBA00002324"/>
    </source>
</evidence>
<dbReference type="EMBL" id="CP138204">
    <property type="protein sequence ID" value="WPC75463.1"/>
    <property type="molecule type" value="Genomic_DNA"/>
</dbReference>
<dbReference type="NCBIfam" id="NF006479">
    <property type="entry name" value="PRK08887.1"/>
    <property type="match status" value="1"/>
</dbReference>
<keyword evidence="9" id="KW-0067">ATP-binding</keyword>
<dbReference type="GO" id="GO:0004515">
    <property type="term" value="F:nicotinate-nucleotide adenylyltransferase activity"/>
    <property type="evidence" value="ECO:0007669"/>
    <property type="project" value="UniProtKB-EC"/>
</dbReference>
<evidence type="ECO:0000256" key="10">
    <source>
        <dbReference type="ARBA" id="ARBA00023027"/>
    </source>
</evidence>
<dbReference type="CDD" id="cd02165">
    <property type="entry name" value="NMNAT"/>
    <property type="match status" value="1"/>
</dbReference>
<comment type="catalytic activity">
    <reaction evidence="14">
        <text>nicotinate beta-D-ribonucleotide + ATP + H(+) = deamido-NAD(+) + diphosphate</text>
        <dbReference type="Rhea" id="RHEA:22860"/>
        <dbReference type="ChEBI" id="CHEBI:15378"/>
        <dbReference type="ChEBI" id="CHEBI:30616"/>
        <dbReference type="ChEBI" id="CHEBI:33019"/>
        <dbReference type="ChEBI" id="CHEBI:57502"/>
        <dbReference type="ChEBI" id="CHEBI:58437"/>
        <dbReference type="EC" id="2.7.7.18"/>
    </reaction>
</comment>